<organism evidence="8 10">
    <name type="scientific">Pseudodesulfovibrio indicus</name>
    <dbReference type="NCBI Taxonomy" id="1716143"/>
    <lineage>
        <taxon>Bacteria</taxon>
        <taxon>Pseudomonadati</taxon>
        <taxon>Thermodesulfobacteriota</taxon>
        <taxon>Desulfovibrionia</taxon>
        <taxon>Desulfovibrionales</taxon>
        <taxon>Desulfovibrionaceae</taxon>
    </lineage>
</organism>
<evidence type="ECO:0000313" key="7">
    <source>
        <dbReference type="EMBL" id="AMK10542.1"/>
    </source>
</evidence>
<proteinExistence type="predicted"/>
<evidence type="ECO:0000256" key="1">
    <source>
        <dbReference type="ARBA" id="ARBA00004141"/>
    </source>
</evidence>
<dbReference type="GO" id="GO:0016020">
    <property type="term" value="C:membrane"/>
    <property type="evidence" value="ECO:0007669"/>
    <property type="project" value="UniProtKB-SubCell"/>
</dbReference>
<dbReference type="AlphaFoldDB" id="A0A126QKH7"/>
<gene>
    <name evidence="7" type="ORF">AWY79_05120</name>
    <name evidence="8" type="ORF">EDC59_10448</name>
</gene>
<evidence type="ECO:0000313" key="8">
    <source>
        <dbReference type="EMBL" id="TDT89055.1"/>
    </source>
</evidence>
<keyword evidence="3 5" id="KW-1133">Transmembrane helix</keyword>
<feature type="transmembrane region" description="Helical" evidence="5">
    <location>
        <begin position="122"/>
        <end position="141"/>
    </location>
</feature>
<protein>
    <submittedName>
        <fullName evidence="8">Methylamine utilization protein MauE</fullName>
    </submittedName>
</protein>
<dbReference type="InterPro" id="IPR009908">
    <property type="entry name" value="Methylamine_util_MauE"/>
</dbReference>
<keyword evidence="2 5" id="KW-0812">Transmembrane</keyword>
<name>A0A126QKH7_9BACT</name>
<sequence length="162" mass="17511">MTPLSSLLRSRRTYLFARVLLGGLFLVAGVIKFAAPEQLAVVIDAFGLVPPGLVRPMSYLLPAVEVVAGIGLIFDLRGSLSVVTFLVAVFLAVLAWGIHMGLDIDCGCYGPGDPEAEAFSGLRTAFGRDLLMLGGALYCFWWRRFAREGARSPSQSVVFKEN</sequence>
<evidence type="ECO:0000259" key="6">
    <source>
        <dbReference type="Pfam" id="PF07291"/>
    </source>
</evidence>
<evidence type="ECO:0000256" key="4">
    <source>
        <dbReference type="ARBA" id="ARBA00023136"/>
    </source>
</evidence>
<keyword evidence="4 5" id="KW-0472">Membrane</keyword>
<dbReference type="Proteomes" id="UP000055611">
    <property type="component" value="Chromosome"/>
</dbReference>
<dbReference type="OrthoDB" id="5420183at2"/>
<evidence type="ECO:0000256" key="5">
    <source>
        <dbReference type="SAM" id="Phobius"/>
    </source>
</evidence>
<evidence type="ECO:0000256" key="2">
    <source>
        <dbReference type="ARBA" id="ARBA00022692"/>
    </source>
</evidence>
<evidence type="ECO:0000313" key="9">
    <source>
        <dbReference type="Proteomes" id="UP000055611"/>
    </source>
</evidence>
<dbReference type="Proteomes" id="UP000295506">
    <property type="component" value="Unassembled WGS sequence"/>
</dbReference>
<dbReference type="GO" id="GO:0030416">
    <property type="term" value="P:methylamine metabolic process"/>
    <property type="evidence" value="ECO:0007669"/>
    <property type="project" value="InterPro"/>
</dbReference>
<evidence type="ECO:0000313" key="10">
    <source>
        <dbReference type="Proteomes" id="UP000295506"/>
    </source>
</evidence>
<reference evidence="7 9" key="1">
    <citation type="journal article" date="2016" name="Front. Microbiol.">
        <title>Genome Sequence of the Piezophilic, Mesophilic Sulfate-Reducing Bacterium Desulfovibrio indicus J2T.</title>
        <authorList>
            <person name="Cao J."/>
            <person name="Maignien L."/>
            <person name="Shao Z."/>
            <person name="Alain K."/>
            <person name="Jebbar M."/>
        </authorList>
    </citation>
    <scope>NUCLEOTIDE SEQUENCE [LARGE SCALE GENOMIC DNA]</scope>
    <source>
        <strain evidence="7 9">J2</strain>
    </source>
</reference>
<evidence type="ECO:0000256" key="3">
    <source>
        <dbReference type="ARBA" id="ARBA00022989"/>
    </source>
</evidence>
<dbReference type="KEGG" id="dej:AWY79_05120"/>
<feature type="transmembrane region" description="Helical" evidence="5">
    <location>
        <begin position="81"/>
        <end position="102"/>
    </location>
</feature>
<dbReference type="RefSeq" id="WP_066801179.1">
    <property type="nucleotide sequence ID" value="NZ_CP014206.1"/>
</dbReference>
<keyword evidence="9" id="KW-1185">Reference proteome</keyword>
<accession>A0A126QKH7</accession>
<dbReference type="EMBL" id="SOBK01000004">
    <property type="protein sequence ID" value="TDT89055.1"/>
    <property type="molecule type" value="Genomic_DNA"/>
</dbReference>
<comment type="subcellular location">
    <subcellularLocation>
        <location evidence="1">Membrane</location>
        <topology evidence="1">Multi-pass membrane protein</topology>
    </subcellularLocation>
</comment>
<reference evidence="8 10" key="2">
    <citation type="submission" date="2019-03" db="EMBL/GenBank/DDBJ databases">
        <title>Genomic Encyclopedia of Type Strains, Phase IV (KMG-IV): sequencing the most valuable type-strain genomes for metagenomic binning, comparative biology and taxonomic classification.</title>
        <authorList>
            <person name="Goeker M."/>
        </authorList>
    </citation>
    <scope>NUCLEOTIDE SEQUENCE [LARGE SCALE GENOMIC DNA]</scope>
    <source>
        <strain evidence="8 10">DSM 101483</strain>
    </source>
</reference>
<feature type="transmembrane region" description="Helical" evidence="5">
    <location>
        <begin position="15"/>
        <end position="36"/>
    </location>
</feature>
<dbReference type="Pfam" id="PF07291">
    <property type="entry name" value="MauE"/>
    <property type="match status" value="1"/>
</dbReference>
<dbReference type="EMBL" id="CP014206">
    <property type="protein sequence ID" value="AMK10542.1"/>
    <property type="molecule type" value="Genomic_DNA"/>
</dbReference>
<feature type="domain" description="Methylamine utilisation protein MauE" evidence="6">
    <location>
        <begin position="13"/>
        <end position="141"/>
    </location>
</feature>
<feature type="transmembrane region" description="Helical" evidence="5">
    <location>
        <begin position="56"/>
        <end position="74"/>
    </location>
</feature>